<proteinExistence type="predicted"/>
<feature type="signal peptide" evidence="1">
    <location>
        <begin position="1"/>
        <end position="37"/>
    </location>
</feature>
<keyword evidence="3" id="KW-1185">Reference proteome</keyword>
<evidence type="ECO:0000313" key="2">
    <source>
        <dbReference type="EMBL" id="TPH14641.1"/>
    </source>
</evidence>
<evidence type="ECO:0000256" key="1">
    <source>
        <dbReference type="SAM" id="SignalP"/>
    </source>
</evidence>
<reference evidence="2 3" key="1">
    <citation type="submission" date="2019-01" db="EMBL/GenBank/DDBJ databases">
        <title>Litorilituus lipolytica sp. nov., isolated from intertidal sand of the Yellow Sea in China.</title>
        <authorList>
            <person name="Liu A."/>
        </authorList>
    </citation>
    <scope>NUCLEOTIDE SEQUENCE [LARGE SCALE GENOMIC DNA]</scope>
    <source>
        <strain evidence="2 3">RZ04</strain>
    </source>
</reference>
<sequence length="206" mass="23260">MKSKQGVKCQANKGKNMTQLSLLPIVCALTISTAAHAYTVEKSSQVQLPEKIALQEVTPEKPEETKVEETKVEIPKVAEENKVSVPKVEFTEPAAEPELNTDVNSTSAPIPFHSDYENKYIPVVDNAKVFANLTEELPAVLNYFTQYSEEEVITFYQQSYGDALSQERKRGRLTLHYQQNEQKMRVVISKQGEQRQVDVLVEENAE</sequence>
<dbReference type="RefSeq" id="WP_140603572.1">
    <property type="nucleotide sequence ID" value="NZ_SAWY01000021.1"/>
</dbReference>
<organism evidence="2 3">
    <name type="scientific">Litorilituus lipolyticus</name>
    <dbReference type="NCBI Taxonomy" id="2491017"/>
    <lineage>
        <taxon>Bacteria</taxon>
        <taxon>Pseudomonadati</taxon>
        <taxon>Pseudomonadota</taxon>
        <taxon>Gammaproteobacteria</taxon>
        <taxon>Alteromonadales</taxon>
        <taxon>Colwelliaceae</taxon>
        <taxon>Litorilituus</taxon>
    </lineage>
</organism>
<keyword evidence="1" id="KW-0732">Signal</keyword>
<dbReference type="OrthoDB" id="5769983at2"/>
<feature type="chain" id="PRO_5021205245" evidence="1">
    <location>
        <begin position="38"/>
        <end position="206"/>
    </location>
</feature>
<accession>A0A502KXE2</accession>
<gene>
    <name evidence="2" type="ORF">EPA86_11115</name>
</gene>
<dbReference type="EMBL" id="SAWY01000021">
    <property type="protein sequence ID" value="TPH14641.1"/>
    <property type="molecule type" value="Genomic_DNA"/>
</dbReference>
<name>A0A502KXE2_9GAMM</name>
<evidence type="ECO:0000313" key="3">
    <source>
        <dbReference type="Proteomes" id="UP000315303"/>
    </source>
</evidence>
<dbReference type="AlphaFoldDB" id="A0A502KXE2"/>
<protein>
    <submittedName>
        <fullName evidence="2">Uncharacterized protein</fullName>
    </submittedName>
</protein>
<comment type="caution">
    <text evidence="2">The sequence shown here is derived from an EMBL/GenBank/DDBJ whole genome shotgun (WGS) entry which is preliminary data.</text>
</comment>
<dbReference type="Proteomes" id="UP000315303">
    <property type="component" value="Unassembled WGS sequence"/>
</dbReference>